<keyword evidence="5 12" id="KW-0812">Transmembrane</keyword>
<feature type="binding site" evidence="11">
    <location>
        <position position="120"/>
    </location>
    <ligand>
        <name>K(+)</name>
        <dbReference type="ChEBI" id="CHEBI:29103"/>
    </ligand>
</feature>
<feature type="transmembrane region" description="Helical" evidence="12">
    <location>
        <begin position="79"/>
        <end position="98"/>
    </location>
</feature>
<evidence type="ECO:0000256" key="5">
    <source>
        <dbReference type="ARBA" id="ARBA00022692"/>
    </source>
</evidence>
<dbReference type="PANTHER" id="PTHR32024">
    <property type="entry name" value="TRK SYSTEM POTASSIUM UPTAKE PROTEIN TRKG-RELATED"/>
    <property type="match status" value="1"/>
</dbReference>
<keyword evidence="9 10" id="KW-0472">Membrane</keyword>
<feature type="transmembrane region" description="Helical" evidence="12">
    <location>
        <begin position="427"/>
        <end position="452"/>
    </location>
</feature>
<keyword evidence="4 10" id="KW-0633">Potassium transport</keyword>
<feature type="transmembrane region" description="Helical" evidence="12">
    <location>
        <begin position="110"/>
        <end position="129"/>
    </location>
</feature>
<feature type="binding site" evidence="11">
    <location>
        <position position="324"/>
    </location>
    <ligand>
        <name>K(+)</name>
        <dbReference type="ChEBI" id="CHEBI:29103"/>
    </ligand>
</feature>
<feature type="binding site" evidence="11">
    <location>
        <position position="440"/>
    </location>
    <ligand>
        <name>K(+)</name>
        <dbReference type="ChEBI" id="CHEBI:29103"/>
    </ligand>
</feature>
<feature type="binding site" evidence="11">
    <location>
        <position position="441"/>
    </location>
    <ligand>
        <name>K(+)</name>
        <dbReference type="ChEBI" id="CHEBI:29103"/>
    </ligand>
</feature>
<feature type="transmembrane region" description="Helical" evidence="12">
    <location>
        <begin position="339"/>
        <end position="359"/>
    </location>
</feature>
<keyword evidence="6 10" id="KW-0630">Potassium</keyword>
<keyword evidence="2 10" id="KW-0813">Transport</keyword>
<evidence type="ECO:0000256" key="1">
    <source>
        <dbReference type="ARBA" id="ARBA00004651"/>
    </source>
</evidence>
<evidence type="ECO:0000256" key="12">
    <source>
        <dbReference type="SAM" id="Phobius"/>
    </source>
</evidence>
<dbReference type="InterPro" id="IPR003445">
    <property type="entry name" value="Cat_transpt"/>
</dbReference>
<evidence type="ECO:0000256" key="7">
    <source>
        <dbReference type="ARBA" id="ARBA00022989"/>
    </source>
</evidence>
<feature type="transmembrane region" description="Helical" evidence="12">
    <location>
        <begin position="398"/>
        <end position="420"/>
    </location>
</feature>
<feature type="transmembrane region" description="Helical" evidence="12">
    <location>
        <begin position="309"/>
        <end position="327"/>
    </location>
</feature>
<protein>
    <recommendedName>
        <fullName evidence="10">Trk system potassium uptake protein</fullName>
    </recommendedName>
</protein>
<feature type="transmembrane region" description="Helical" evidence="12">
    <location>
        <begin position="12"/>
        <end position="37"/>
    </location>
</feature>
<evidence type="ECO:0000256" key="2">
    <source>
        <dbReference type="ARBA" id="ARBA00022448"/>
    </source>
</evidence>
<dbReference type="GO" id="GO:0046872">
    <property type="term" value="F:metal ion binding"/>
    <property type="evidence" value="ECO:0007669"/>
    <property type="project" value="UniProtKB-KW"/>
</dbReference>
<dbReference type="EMBL" id="JARGEQ010000006">
    <property type="protein sequence ID" value="MDF1584959.1"/>
    <property type="molecule type" value="Genomic_DNA"/>
</dbReference>
<comment type="function">
    <text evidence="10">Low-affinity potassium transport system. Interacts with Trk system potassium uptake protein TrkA.</text>
</comment>
<feature type="transmembrane region" description="Helical" evidence="12">
    <location>
        <begin position="366"/>
        <end position="386"/>
    </location>
</feature>
<dbReference type="AlphaFoldDB" id="A0AAP3UZL4"/>
<keyword evidence="7 12" id="KW-1133">Transmembrane helix</keyword>
<evidence type="ECO:0000256" key="4">
    <source>
        <dbReference type="ARBA" id="ARBA00022538"/>
    </source>
</evidence>
<proteinExistence type="inferred from homology"/>
<evidence type="ECO:0000256" key="10">
    <source>
        <dbReference type="PIRNR" id="PIRNR006247"/>
    </source>
</evidence>
<comment type="caution">
    <text evidence="13">The sequence shown here is derived from an EMBL/GenBank/DDBJ whole genome shotgun (WGS) entry which is preliminary data.</text>
</comment>
<evidence type="ECO:0000313" key="14">
    <source>
        <dbReference type="Proteomes" id="UP001301140"/>
    </source>
</evidence>
<evidence type="ECO:0000256" key="8">
    <source>
        <dbReference type="ARBA" id="ARBA00023065"/>
    </source>
</evidence>
<evidence type="ECO:0000256" key="9">
    <source>
        <dbReference type="ARBA" id="ARBA00023136"/>
    </source>
</evidence>
<evidence type="ECO:0000256" key="3">
    <source>
        <dbReference type="ARBA" id="ARBA00022475"/>
    </source>
</evidence>
<comment type="subcellular location">
    <subcellularLocation>
        <location evidence="10">Cell inner membrane</location>
        <topology evidence="10">Multi-pass membrane protein</topology>
    </subcellularLocation>
    <subcellularLocation>
        <location evidence="1">Cell membrane</location>
        <topology evidence="1">Multi-pass membrane protein</topology>
    </subcellularLocation>
</comment>
<feature type="transmembrane region" description="Helical" evidence="12">
    <location>
        <begin position="182"/>
        <end position="207"/>
    </location>
</feature>
<keyword evidence="8 10" id="KW-0406">Ion transport</keyword>
<feature type="transmembrane region" description="Helical" evidence="12">
    <location>
        <begin position="247"/>
        <end position="268"/>
    </location>
</feature>
<evidence type="ECO:0000256" key="6">
    <source>
        <dbReference type="ARBA" id="ARBA00022958"/>
    </source>
</evidence>
<feature type="transmembrane region" description="Helical" evidence="12">
    <location>
        <begin position="464"/>
        <end position="484"/>
    </location>
</feature>
<reference evidence="13 14" key="1">
    <citation type="submission" date="2023-03" db="EMBL/GenBank/DDBJ databases">
        <title>YIM 152171 draft genome.</title>
        <authorList>
            <person name="Yang Z."/>
        </authorList>
    </citation>
    <scope>NUCLEOTIDE SEQUENCE [LARGE SCALE GENOMIC DNA]</scope>
    <source>
        <strain evidence="13 14">YIM 152171</strain>
    </source>
</reference>
<dbReference type="Proteomes" id="UP001301140">
    <property type="component" value="Unassembled WGS sequence"/>
</dbReference>
<gene>
    <name evidence="13" type="ORF">PZ740_01005</name>
</gene>
<accession>A0AAP3UZL4</accession>
<organism evidence="13 14">
    <name type="scientific">Marinimicrococcus flavescens</name>
    <dbReference type="NCBI Taxonomy" id="3031815"/>
    <lineage>
        <taxon>Bacteria</taxon>
        <taxon>Pseudomonadati</taxon>
        <taxon>Pseudomonadota</taxon>
        <taxon>Alphaproteobacteria</taxon>
        <taxon>Geminicoccales</taxon>
        <taxon>Geminicoccaceae</taxon>
        <taxon>Marinimicrococcus</taxon>
    </lineage>
</organism>
<keyword evidence="10" id="KW-0997">Cell inner membrane</keyword>
<dbReference type="GO" id="GO:0005886">
    <property type="term" value="C:plasma membrane"/>
    <property type="evidence" value="ECO:0007669"/>
    <property type="project" value="UniProtKB-SubCell"/>
</dbReference>
<feature type="transmembrane region" description="Helical" evidence="12">
    <location>
        <begin position="49"/>
        <end position="67"/>
    </location>
</feature>
<name>A0AAP3UZL4_9PROT</name>
<evidence type="ECO:0000313" key="13">
    <source>
        <dbReference type="EMBL" id="MDF1584959.1"/>
    </source>
</evidence>
<keyword evidence="11" id="KW-0479">Metal-binding</keyword>
<dbReference type="RefSeq" id="WP_327787367.1">
    <property type="nucleotide sequence ID" value="NZ_JARGEQ010000006.1"/>
</dbReference>
<feature type="binding site" evidence="11">
    <location>
        <position position="228"/>
    </location>
    <ligand>
        <name>K(+)</name>
        <dbReference type="ChEBI" id="CHEBI:29103"/>
    </ligand>
</feature>
<dbReference type="Pfam" id="PF02386">
    <property type="entry name" value="TrkH"/>
    <property type="match status" value="1"/>
</dbReference>
<comment type="similarity">
    <text evidence="10">Belongs to the TrkH potassium transport family.</text>
</comment>
<dbReference type="PIRSF" id="PIRSF006247">
    <property type="entry name" value="TrkH"/>
    <property type="match status" value="1"/>
</dbReference>
<feature type="binding site" evidence="11">
    <location>
        <position position="323"/>
    </location>
    <ligand>
        <name>K(+)</name>
        <dbReference type="ChEBI" id="CHEBI:29103"/>
    </ligand>
</feature>
<keyword evidence="14" id="KW-1185">Reference proteome</keyword>
<dbReference type="InterPro" id="IPR004772">
    <property type="entry name" value="TrkH"/>
</dbReference>
<evidence type="ECO:0000256" key="11">
    <source>
        <dbReference type="PIRSR" id="PIRSR006247-1"/>
    </source>
</evidence>
<feature type="binding site" evidence="11">
    <location>
        <position position="121"/>
    </location>
    <ligand>
        <name>K(+)</name>
        <dbReference type="ChEBI" id="CHEBI:29103"/>
    </ligand>
</feature>
<sequence length="491" mass="52145">MAARAAGRGLLGIETVLVAIGWLLVVLALSMLLPMIADLFQDHPDWTGFLASSGISLFSGVALLLACRRDSGPLDLRAAFLLTTLTWVAVAAFGSLPFQLGAVDLSLTDAVFETVSGLTTTGSTVMTGLDTAPRGILLWRSILQLLGGIGIVVVALVMLPFLRVGGMQLFRTESSDRSEKLLPHTGAMVSRLLTVYLGLALLCILALRACGLSLFDAVNHAFTAVSTGGFGTRDASIGAFANPAAEWVLVLFMFLGALPFMRYVAVLQGRPDMFWNDSQIRLLLGICAVAALALALWLVLARDRSLLDALRAAAFTVVSVITTTGFATEDYQLWGAPPIAVVLALTIMGGCTGSTAGGIKMFRFEILWISATLYVQSLILPSRVTRPHYAGRPVDSEIIVAVLSFAFFFMGTWGLFSVVLGALGLDLITAITAAATALANVGPGLGGIIGPAGNFLPLSDPVKWVLTLAMLMGRLEFFTILVLLHPAFWRR</sequence>
<dbReference type="PANTHER" id="PTHR32024:SF3">
    <property type="entry name" value="TRK SYSTEM POTASSIUM UPTAKE PROTEIN"/>
    <property type="match status" value="1"/>
</dbReference>
<feature type="transmembrane region" description="Helical" evidence="12">
    <location>
        <begin position="141"/>
        <end position="162"/>
    </location>
</feature>
<dbReference type="GO" id="GO:0015379">
    <property type="term" value="F:potassium:chloride symporter activity"/>
    <property type="evidence" value="ECO:0007669"/>
    <property type="project" value="InterPro"/>
</dbReference>
<feature type="transmembrane region" description="Helical" evidence="12">
    <location>
        <begin position="280"/>
        <end position="300"/>
    </location>
</feature>
<keyword evidence="3 10" id="KW-1003">Cell membrane</keyword>